<dbReference type="Proteomes" id="UP000240708">
    <property type="component" value="Unassembled WGS sequence"/>
</dbReference>
<reference evidence="1 2" key="1">
    <citation type="submission" date="2018-03" db="EMBL/GenBank/DDBJ databases">
        <title>Genomic Encyclopedia of Archaeal and Bacterial Type Strains, Phase II (KMG-II): from individual species to whole genera.</title>
        <authorList>
            <person name="Goeker M."/>
        </authorList>
    </citation>
    <scope>NUCLEOTIDE SEQUENCE [LARGE SCALE GENOMIC DNA]</scope>
    <source>
        <strain evidence="1 2">DSM 28057</strain>
    </source>
</reference>
<dbReference type="EMBL" id="PYGF01000001">
    <property type="protein sequence ID" value="PSL07984.1"/>
    <property type="molecule type" value="Genomic_DNA"/>
</dbReference>
<evidence type="ECO:0000313" key="1">
    <source>
        <dbReference type="EMBL" id="PSL07984.1"/>
    </source>
</evidence>
<protein>
    <submittedName>
        <fullName evidence="1">Uncharacterized protein</fullName>
    </submittedName>
</protein>
<proteinExistence type="predicted"/>
<dbReference type="Pfam" id="PF21857">
    <property type="entry name" value="DUF6913"/>
    <property type="match status" value="1"/>
</dbReference>
<sequence length="167" mass="19658">MKQIKDWMVKRQIKAKLHLLKSKDVRIPNEIKTIGILAASSEDYELTKETIRQLWGYTVRIIGYYYDETNPNAIDSISYKHFDILGNPTEYFNAFMTEKLDIILVPSLNLNLYLRYLLLSNKCSFNLGFYSEMNESYLDLMLQYEESSLGENINRLINYLNKIQEAC</sequence>
<dbReference type="OrthoDB" id="1428203at2"/>
<dbReference type="RefSeq" id="WP_106566008.1">
    <property type="nucleotide sequence ID" value="NZ_PYGF01000001.1"/>
</dbReference>
<comment type="caution">
    <text evidence="1">The sequence shown here is derived from an EMBL/GenBank/DDBJ whole genome shotgun (WGS) entry which is preliminary data.</text>
</comment>
<gene>
    <name evidence="1" type="ORF">CLV48_101926</name>
</gene>
<evidence type="ECO:0000313" key="2">
    <source>
        <dbReference type="Proteomes" id="UP000240708"/>
    </source>
</evidence>
<dbReference type="AlphaFoldDB" id="A0A2P8EEW7"/>
<accession>A0A2P8EEW7</accession>
<organism evidence="1 2">
    <name type="scientific">Cecembia rubra</name>
    <dbReference type="NCBI Taxonomy" id="1485585"/>
    <lineage>
        <taxon>Bacteria</taxon>
        <taxon>Pseudomonadati</taxon>
        <taxon>Bacteroidota</taxon>
        <taxon>Cytophagia</taxon>
        <taxon>Cytophagales</taxon>
        <taxon>Cyclobacteriaceae</taxon>
        <taxon>Cecembia</taxon>
    </lineage>
</organism>
<dbReference type="InterPro" id="IPR054207">
    <property type="entry name" value="DUF6913"/>
</dbReference>
<name>A0A2P8EEW7_9BACT</name>
<keyword evidence="2" id="KW-1185">Reference proteome</keyword>